<proteinExistence type="predicted"/>
<keyword evidence="1" id="KW-0175">Coiled coil</keyword>
<feature type="coiled-coil region" evidence="1">
    <location>
        <begin position="129"/>
        <end position="230"/>
    </location>
</feature>
<evidence type="ECO:0000256" key="3">
    <source>
        <dbReference type="SAM" id="Phobius"/>
    </source>
</evidence>
<keyword evidence="3" id="KW-0812">Transmembrane</keyword>
<gene>
    <name evidence="4" type="ORF">GCM10007391_13580</name>
</gene>
<dbReference type="AlphaFoldDB" id="A0A918MXY3"/>
<evidence type="ECO:0000313" key="4">
    <source>
        <dbReference type="EMBL" id="GGW81646.1"/>
    </source>
</evidence>
<keyword evidence="5" id="KW-1185">Reference proteome</keyword>
<evidence type="ECO:0000313" key="5">
    <source>
        <dbReference type="Proteomes" id="UP000631300"/>
    </source>
</evidence>
<dbReference type="EMBL" id="BMXP01000002">
    <property type="protein sequence ID" value="GGW81646.1"/>
    <property type="molecule type" value="Genomic_DNA"/>
</dbReference>
<dbReference type="Proteomes" id="UP000631300">
    <property type="component" value="Unassembled WGS sequence"/>
</dbReference>
<comment type="caution">
    <text evidence="4">The sequence shown here is derived from an EMBL/GenBank/DDBJ whole genome shotgun (WGS) entry which is preliminary data.</text>
</comment>
<evidence type="ECO:0000256" key="1">
    <source>
        <dbReference type="SAM" id="Coils"/>
    </source>
</evidence>
<accession>A0A918MXY3</accession>
<feature type="compositionally biased region" description="Polar residues" evidence="2">
    <location>
        <begin position="87"/>
        <end position="104"/>
    </location>
</feature>
<dbReference type="RefSeq" id="WP_189404648.1">
    <property type="nucleotide sequence ID" value="NZ_BMXP01000002.1"/>
</dbReference>
<reference evidence="4" key="2">
    <citation type="submission" date="2020-09" db="EMBL/GenBank/DDBJ databases">
        <authorList>
            <person name="Sun Q."/>
            <person name="Kim S."/>
        </authorList>
    </citation>
    <scope>NUCLEOTIDE SEQUENCE</scope>
    <source>
        <strain evidence="4">KCTC 22164</strain>
    </source>
</reference>
<name>A0A918MXY3_9ALTE</name>
<feature type="region of interest" description="Disordered" evidence="2">
    <location>
        <begin position="87"/>
        <end position="107"/>
    </location>
</feature>
<organism evidence="4 5">
    <name type="scientific">Alteromonas halophila</name>
    <dbReference type="NCBI Taxonomy" id="516698"/>
    <lineage>
        <taxon>Bacteria</taxon>
        <taxon>Pseudomonadati</taxon>
        <taxon>Pseudomonadota</taxon>
        <taxon>Gammaproteobacteria</taxon>
        <taxon>Alteromonadales</taxon>
        <taxon>Alteromonadaceae</taxon>
        <taxon>Alteromonas/Salinimonas group</taxon>
        <taxon>Alteromonas</taxon>
    </lineage>
</organism>
<protein>
    <submittedName>
        <fullName evidence="4">Uncharacterized protein</fullName>
    </submittedName>
</protein>
<sequence length="340" mass="37464">MDKPLKRSLVYVVVMVAVLLVVAGYFFMKMDASLDAGQQYVSELEQKRTALVAQSDRLKRNVSQFEQRVSELEGAIARRQSILADLQGQSESAGQDTTCDVSPNQAADDGLQQQLDSTRAESQRCSTALSKTEEETERLAREIRRLKETDAALQTATQDLSDLRQELAQVKQQNARLLQARRAQSDTAAPTDTASSAQLTAQLREATQEVTRLKARVTQLQADNDELNAATQTSGSLALIEFQATPRLCDAEVPAGRVCLTSIDITATFNFSPNGFVAMTVVDPNGDVIGRESIAGRAVNQIAFEVDEATSMLAGEYAVEFRINDVFNRFRQTQRFMVSR</sequence>
<reference evidence="4" key="1">
    <citation type="journal article" date="2014" name="Int. J. Syst. Evol. Microbiol.">
        <title>Complete genome sequence of Corynebacterium casei LMG S-19264T (=DSM 44701T), isolated from a smear-ripened cheese.</title>
        <authorList>
            <consortium name="US DOE Joint Genome Institute (JGI-PGF)"/>
            <person name="Walter F."/>
            <person name="Albersmeier A."/>
            <person name="Kalinowski J."/>
            <person name="Ruckert C."/>
        </authorList>
    </citation>
    <scope>NUCLEOTIDE SEQUENCE</scope>
    <source>
        <strain evidence="4">KCTC 22164</strain>
    </source>
</reference>
<dbReference type="Gene3D" id="1.10.287.1490">
    <property type="match status" value="1"/>
</dbReference>
<keyword evidence="3" id="KW-1133">Transmembrane helix</keyword>
<keyword evidence="3" id="KW-0472">Membrane</keyword>
<evidence type="ECO:0000256" key="2">
    <source>
        <dbReference type="SAM" id="MobiDB-lite"/>
    </source>
</evidence>
<feature type="transmembrane region" description="Helical" evidence="3">
    <location>
        <begin position="9"/>
        <end position="28"/>
    </location>
</feature>
<feature type="coiled-coil region" evidence="1">
    <location>
        <begin position="41"/>
        <end position="75"/>
    </location>
</feature>